<organism evidence="10 11">
    <name type="scientific">Symmachiella dynata</name>
    <dbReference type="NCBI Taxonomy" id="2527995"/>
    <lineage>
        <taxon>Bacteria</taxon>
        <taxon>Pseudomonadati</taxon>
        <taxon>Planctomycetota</taxon>
        <taxon>Planctomycetia</taxon>
        <taxon>Planctomycetales</taxon>
        <taxon>Planctomycetaceae</taxon>
        <taxon>Symmachiella</taxon>
    </lineage>
</organism>
<evidence type="ECO:0000256" key="8">
    <source>
        <dbReference type="ARBA" id="ARBA00048428"/>
    </source>
</evidence>
<dbReference type="AlphaFoldDB" id="A0A517ZLK2"/>
<evidence type="ECO:0000256" key="4">
    <source>
        <dbReference type="ARBA" id="ARBA00034521"/>
    </source>
</evidence>
<dbReference type="InterPro" id="IPR026669">
    <property type="entry name" value="Arsenite_MeTrfase-like"/>
</dbReference>
<keyword evidence="11" id="KW-1185">Reference proteome</keyword>
<name>A0A517ZLK2_9PLAN</name>
<dbReference type="InterPro" id="IPR029063">
    <property type="entry name" value="SAM-dependent_MTases_sf"/>
</dbReference>
<evidence type="ECO:0000256" key="5">
    <source>
        <dbReference type="ARBA" id="ARBA00034545"/>
    </source>
</evidence>
<comment type="catalytic activity">
    <reaction evidence="7">
        <text>arsenic triglutathione + 2 [thioredoxin]-dithiol + 2 S-adenosyl-L-methionine + H2O = dimethylarsinous acid + 2 [thioredoxin]-disulfide + 3 glutathione + 2 S-adenosyl-L-homocysteine + 2 H(+)</text>
        <dbReference type="Rhea" id="RHEA:69464"/>
        <dbReference type="Rhea" id="RHEA-COMP:10698"/>
        <dbReference type="Rhea" id="RHEA-COMP:10700"/>
        <dbReference type="ChEBI" id="CHEBI:15377"/>
        <dbReference type="ChEBI" id="CHEBI:15378"/>
        <dbReference type="ChEBI" id="CHEBI:23808"/>
        <dbReference type="ChEBI" id="CHEBI:29950"/>
        <dbReference type="ChEBI" id="CHEBI:50058"/>
        <dbReference type="ChEBI" id="CHEBI:57856"/>
        <dbReference type="ChEBI" id="CHEBI:57925"/>
        <dbReference type="ChEBI" id="CHEBI:59789"/>
        <dbReference type="ChEBI" id="CHEBI:183640"/>
        <dbReference type="EC" id="2.1.1.137"/>
    </reaction>
</comment>
<keyword evidence="1 10" id="KW-0808">Transferase</keyword>
<comment type="similarity">
    <text evidence="3">Belongs to the methyltransferase superfamily. Arsenite methyltransferase family.</text>
</comment>
<keyword evidence="10" id="KW-0489">Methyltransferase</keyword>
<evidence type="ECO:0000256" key="2">
    <source>
        <dbReference type="ARBA" id="ARBA00022691"/>
    </source>
</evidence>
<accession>A0A517ZLK2</accession>
<dbReference type="Gene3D" id="3.40.50.150">
    <property type="entry name" value="Vaccinia Virus protein VP39"/>
    <property type="match status" value="2"/>
</dbReference>
<dbReference type="Pfam" id="PF13847">
    <property type="entry name" value="Methyltransf_31"/>
    <property type="match status" value="2"/>
</dbReference>
<protein>
    <recommendedName>
        <fullName evidence="5">Arsenite methyltransferase</fullName>
        <ecNumber evidence="4">2.1.1.137</ecNumber>
    </recommendedName>
</protein>
<dbReference type="RefSeq" id="WP_145375485.1">
    <property type="nucleotide sequence ID" value="NZ_CP036276.1"/>
</dbReference>
<dbReference type="EMBL" id="CP036276">
    <property type="protein sequence ID" value="QDU43372.1"/>
    <property type="molecule type" value="Genomic_DNA"/>
</dbReference>
<dbReference type="CDD" id="cd02440">
    <property type="entry name" value="AdoMet_MTases"/>
    <property type="match status" value="1"/>
</dbReference>
<evidence type="ECO:0000259" key="9">
    <source>
        <dbReference type="Pfam" id="PF13847"/>
    </source>
</evidence>
<dbReference type="GO" id="GO:0032259">
    <property type="term" value="P:methylation"/>
    <property type="evidence" value="ECO:0007669"/>
    <property type="project" value="UniProtKB-KW"/>
</dbReference>
<comment type="catalytic activity">
    <reaction evidence="8">
        <text>arsenic triglutathione + 3 [thioredoxin]-dithiol + 3 S-adenosyl-L-methionine = trimethylarsine + 3 [thioredoxin]-disulfide + 3 glutathione + 3 S-adenosyl-L-homocysteine + 3 H(+)</text>
        <dbReference type="Rhea" id="RHEA:69432"/>
        <dbReference type="Rhea" id="RHEA-COMP:10698"/>
        <dbReference type="Rhea" id="RHEA-COMP:10700"/>
        <dbReference type="ChEBI" id="CHEBI:15378"/>
        <dbReference type="ChEBI" id="CHEBI:27130"/>
        <dbReference type="ChEBI" id="CHEBI:29950"/>
        <dbReference type="ChEBI" id="CHEBI:50058"/>
        <dbReference type="ChEBI" id="CHEBI:57856"/>
        <dbReference type="ChEBI" id="CHEBI:57925"/>
        <dbReference type="ChEBI" id="CHEBI:59789"/>
        <dbReference type="ChEBI" id="CHEBI:183640"/>
        <dbReference type="EC" id="2.1.1.137"/>
    </reaction>
</comment>
<gene>
    <name evidence="10" type="ORF">Mal52_18450</name>
</gene>
<dbReference type="KEGG" id="sdyn:Mal52_18450"/>
<dbReference type="PANTHER" id="PTHR43675">
    <property type="entry name" value="ARSENITE METHYLTRANSFERASE"/>
    <property type="match status" value="1"/>
</dbReference>
<feature type="domain" description="Methyltransferase" evidence="9">
    <location>
        <begin position="175"/>
        <end position="257"/>
    </location>
</feature>
<comment type="catalytic activity">
    <reaction evidence="6">
        <text>arsenic triglutathione + [thioredoxin]-dithiol + S-adenosyl-L-methionine + 2 H2O = methylarsonous acid + [thioredoxin]-disulfide + 3 glutathione + S-adenosyl-L-homocysteine + H(+)</text>
        <dbReference type="Rhea" id="RHEA:69460"/>
        <dbReference type="Rhea" id="RHEA-COMP:10698"/>
        <dbReference type="Rhea" id="RHEA-COMP:10700"/>
        <dbReference type="ChEBI" id="CHEBI:15377"/>
        <dbReference type="ChEBI" id="CHEBI:15378"/>
        <dbReference type="ChEBI" id="CHEBI:17826"/>
        <dbReference type="ChEBI" id="CHEBI:29950"/>
        <dbReference type="ChEBI" id="CHEBI:50058"/>
        <dbReference type="ChEBI" id="CHEBI:57856"/>
        <dbReference type="ChEBI" id="CHEBI:57925"/>
        <dbReference type="ChEBI" id="CHEBI:59789"/>
        <dbReference type="ChEBI" id="CHEBI:183640"/>
        <dbReference type="EC" id="2.1.1.137"/>
    </reaction>
</comment>
<evidence type="ECO:0000256" key="3">
    <source>
        <dbReference type="ARBA" id="ARBA00034487"/>
    </source>
</evidence>
<feature type="domain" description="Methyltransferase" evidence="9">
    <location>
        <begin position="69"/>
        <end position="142"/>
    </location>
</feature>
<proteinExistence type="inferred from homology"/>
<reference evidence="10 11" key="1">
    <citation type="submission" date="2019-02" db="EMBL/GenBank/DDBJ databases">
        <title>Deep-cultivation of Planctomycetes and their phenomic and genomic characterization uncovers novel biology.</title>
        <authorList>
            <person name="Wiegand S."/>
            <person name="Jogler M."/>
            <person name="Boedeker C."/>
            <person name="Pinto D."/>
            <person name="Vollmers J."/>
            <person name="Rivas-Marin E."/>
            <person name="Kohn T."/>
            <person name="Peeters S.H."/>
            <person name="Heuer A."/>
            <person name="Rast P."/>
            <person name="Oberbeckmann S."/>
            <person name="Bunk B."/>
            <person name="Jeske O."/>
            <person name="Meyerdierks A."/>
            <person name="Storesund J.E."/>
            <person name="Kallscheuer N."/>
            <person name="Luecker S."/>
            <person name="Lage O.M."/>
            <person name="Pohl T."/>
            <person name="Merkel B.J."/>
            <person name="Hornburger P."/>
            <person name="Mueller R.-W."/>
            <person name="Bruemmer F."/>
            <person name="Labrenz M."/>
            <person name="Spormann A.M."/>
            <person name="Op den Camp H."/>
            <person name="Overmann J."/>
            <person name="Amann R."/>
            <person name="Jetten M.S.M."/>
            <person name="Mascher T."/>
            <person name="Medema M.H."/>
            <person name="Devos D.P."/>
            <person name="Kaster A.-K."/>
            <person name="Ovreas L."/>
            <person name="Rohde M."/>
            <person name="Galperin M.Y."/>
            <person name="Jogler C."/>
        </authorList>
    </citation>
    <scope>NUCLEOTIDE SEQUENCE [LARGE SCALE GENOMIC DNA]</scope>
    <source>
        <strain evidence="10 11">Mal52</strain>
    </source>
</reference>
<dbReference type="PANTHER" id="PTHR43675:SF8">
    <property type="entry name" value="ARSENITE METHYLTRANSFERASE"/>
    <property type="match status" value="1"/>
</dbReference>
<evidence type="ECO:0000256" key="1">
    <source>
        <dbReference type="ARBA" id="ARBA00022679"/>
    </source>
</evidence>
<keyword evidence="2" id="KW-0949">S-adenosyl-L-methionine</keyword>
<sequence length="399" mass="44149">MSQTIPDSPNATPLNVEAAVRARYGAAAEAAEPQLCCAVDYNAEYLKIIPQEIIDRDYGCGDPSRHVQPGETVLDLGSGGGKICYIASQVVGPTGRVIGVDCNDTMLDLARRHRKPIGDTLGYHNVEFRKGRIQDLQLNLDLLDDHLKSHQVNSSSDWLQAQEQAQHLRETAPLIDDDSIDVVVSNCVLNLVRNEDRHQLFAEIHRVLRRGGRAVISDIVSDETVPEHLKQDPELWSGCLSGAFREDEFLEAFEQAGFYGIEIIERQQAPWRVIEGIEFRSLTVRAFQGKAGPCLDRQQAVIYNGPWKMVVDDDGNTLQRGKRMAVCDKTFNIYNQSPYADQCTAIEPQVEIPLDEATAFDCCQNELRPPSDTKNAPDNALGSLPQLQDGDCCGPSGCC</sequence>
<dbReference type="GO" id="GO:0030791">
    <property type="term" value="F:arsenite methyltransferase activity"/>
    <property type="evidence" value="ECO:0007669"/>
    <property type="project" value="UniProtKB-EC"/>
</dbReference>
<evidence type="ECO:0000313" key="11">
    <source>
        <dbReference type="Proteomes" id="UP000319383"/>
    </source>
</evidence>
<evidence type="ECO:0000256" key="7">
    <source>
        <dbReference type="ARBA" id="ARBA00047943"/>
    </source>
</evidence>
<evidence type="ECO:0000256" key="6">
    <source>
        <dbReference type="ARBA" id="ARBA00047941"/>
    </source>
</evidence>
<evidence type="ECO:0000313" key="10">
    <source>
        <dbReference type="EMBL" id="QDU43372.1"/>
    </source>
</evidence>
<dbReference type="Proteomes" id="UP000319383">
    <property type="component" value="Chromosome"/>
</dbReference>
<dbReference type="InterPro" id="IPR025714">
    <property type="entry name" value="Methyltranfer_dom"/>
</dbReference>
<dbReference type="SUPFAM" id="SSF53335">
    <property type="entry name" value="S-adenosyl-L-methionine-dependent methyltransferases"/>
    <property type="match status" value="1"/>
</dbReference>
<dbReference type="EC" id="2.1.1.137" evidence="4"/>